<dbReference type="Gene3D" id="3.60.15.10">
    <property type="entry name" value="Ribonuclease Z/Hydroxyacylglutathione hydrolase-like"/>
    <property type="match status" value="1"/>
</dbReference>
<dbReference type="InterPro" id="IPR029058">
    <property type="entry name" value="AB_hydrolase_fold"/>
</dbReference>
<name>A0A1Q3EF14_LENED</name>
<dbReference type="Gene3D" id="3.40.50.1820">
    <property type="entry name" value="alpha/beta hydrolase"/>
    <property type="match status" value="1"/>
</dbReference>
<accession>A0A1Q3EF14</accession>
<reference evidence="16 17" key="1">
    <citation type="submission" date="2016-08" db="EMBL/GenBank/DDBJ databases">
        <authorList>
            <consortium name="Lentinula edodes genome sequencing consortium"/>
            <person name="Sakamoto Y."/>
            <person name="Nakade K."/>
            <person name="Sato S."/>
            <person name="Yoshida Y."/>
            <person name="Miyazaki K."/>
            <person name="Natsume S."/>
            <person name="Konno N."/>
        </authorList>
    </citation>
    <scope>NUCLEOTIDE SEQUENCE [LARGE SCALE GENOMIC DNA]</scope>
    <source>
        <strain evidence="16 17">NBRC 111202</strain>
    </source>
</reference>
<evidence type="ECO:0000256" key="5">
    <source>
        <dbReference type="ARBA" id="ARBA00022487"/>
    </source>
</evidence>
<dbReference type="GO" id="GO:0030248">
    <property type="term" value="F:cellulose binding"/>
    <property type="evidence" value="ECO:0007669"/>
    <property type="project" value="InterPro"/>
</dbReference>
<dbReference type="InterPro" id="IPR000254">
    <property type="entry name" value="CBD"/>
</dbReference>
<organism evidence="16 17">
    <name type="scientific">Lentinula edodes</name>
    <name type="common">Shiitake mushroom</name>
    <name type="synonym">Lentinus edodes</name>
    <dbReference type="NCBI Taxonomy" id="5353"/>
    <lineage>
        <taxon>Eukaryota</taxon>
        <taxon>Fungi</taxon>
        <taxon>Dikarya</taxon>
        <taxon>Basidiomycota</taxon>
        <taxon>Agaricomycotina</taxon>
        <taxon>Agaricomycetes</taxon>
        <taxon>Agaricomycetidae</taxon>
        <taxon>Agaricales</taxon>
        <taxon>Marasmiineae</taxon>
        <taxon>Omphalotaceae</taxon>
        <taxon>Lentinula</taxon>
    </lineage>
</organism>
<dbReference type="GO" id="GO:0052689">
    <property type="term" value="F:carboxylic ester hydrolase activity"/>
    <property type="evidence" value="ECO:0007669"/>
    <property type="project" value="UniProtKB-KW"/>
</dbReference>
<keyword evidence="8" id="KW-0732">Signal</keyword>
<dbReference type="InterPro" id="IPR051013">
    <property type="entry name" value="MBL_superfamily_lactonases"/>
</dbReference>
<protein>
    <recommendedName>
        <fullName evidence="13">(4-O-methyl)-D-glucuronate--lignin esterase</fullName>
        <ecNumber evidence="13">3.1.1.117</ecNumber>
    </recommendedName>
</protein>
<reference evidence="16 17" key="2">
    <citation type="submission" date="2017-02" db="EMBL/GenBank/DDBJ databases">
        <title>A genome survey and senescence transcriptome analysis in Lentinula edodes.</title>
        <authorList>
            <person name="Sakamoto Y."/>
            <person name="Nakade K."/>
            <person name="Sato S."/>
            <person name="Yoshida Y."/>
            <person name="Miyazaki K."/>
            <person name="Natsume S."/>
            <person name="Konno N."/>
        </authorList>
    </citation>
    <scope>NUCLEOTIDE SEQUENCE [LARGE SCALE GENOMIC DNA]</scope>
    <source>
        <strain evidence="16 17">NBRC 111202</strain>
    </source>
</reference>
<feature type="compositionally biased region" description="Pro residues" evidence="14">
    <location>
        <begin position="306"/>
        <end position="321"/>
    </location>
</feature>
<dbReference type="EMBL" id="BDGU01000267">
    <property type="protein sequence ID" value="GAW05762.1"/>
    <property type="molecule type" value="Genomic_DNA"/>
</dbReference>
<evidence type="ECO:0000256" key="8">
    <source>
        <dbReference type="ARBA" id="ARBA00022729"/>
    </source>
</evidence>
<dbReference type="InterPro" id="IPR035971">
    <property type="entry name" value="CBD_sf"/>
</dbReference>
<evidence type="ECO:0000256" key="9">
    <source>
        <dbReference type="ARBA" id="ARBA00022801"/>
    </source>
</evidence>
<evidence type="ECO:0000256" key="11">
    <source>
        <dbReference type="ARBA" id="ARBA00023185"/>
    </source>
</evidence>
<proteinExistence type="inferred from homology"/>
<sequence length="700" mass="74969">MSPGTGKTKPFFLVYILNRKCSAFHQLISSYKLSPFIMQVNPLPLPAQDQAYCIVSALESGHIDVPLEVFLDNAIPGSQATLPSLSFLLRHSKTNETFVFDLGFRKDLENYSSSIVKLGLEKFVRVPQDVVDSLAKGGLSPLDVKTRIHSQCPSDLLPERRTRFVELSNQPLLGPFPHALDFWGDGSLYLVDAAGHLPGHIVLIIDLSSPTSVESRILLVRKFESHASRAVRNMSSIILYLWLSFSSLGALAQSSEWGQCGGIGWSGSQTCVAGTACTTINAYYSQCLPGTDPVSSSSVTSVVPTSVPPTSSPTPTAPSNPPGACSTPLTLSGFNNAALPNPFLFNNGSAVQTKEDWTCRRAQIAALIQGYEAGYLPPKPSTLTGTLSKSGNTGTLSITASNGGPSISFSSTITYPSGTAPADGWPLIIAYEGGSIPIPAGIAVLNYANSDMAQQDTTASRGLGTFYNLYGSNANASAMTAWVWGVSRIIDVLEETPAAQINTERIGVTGCSRDGKGALMAGAFEPRIALTIPQESGSGGDAGWRISLYEQNQGSVVQTATEIVTENVWFSPSFNNYVNTLNVLPYDHHSLLAMVAPRGLIAFENTDYVWLSPVSAFGCETGARTVYQALGVPENHGFEQVGGHAHCAWPSSLTPALDAFINKFLLGQNVSTDEWSSNMVFNGVTWDQTQWINWETPTLT</sequence>
<dbReference type="STRING" id="5353.A0A1Q3EF14"/>
<dbReference type="Proteomes" id="UP000188533">
    <property type="component" value="Unassembled WGS sequence"/>
</dbReference>
<dbReference type="InterPro" id="IPR054579">
    <property type="entry name" value="GCE-like_dom"/>
</dbReference>
<dbReference type="AlphaFoldDB" id="A0A1Q3EF14"/>
<dbReference type="SMART" id="SM00236">
    <property type="entry name" value="fCBD"/>
    <property type="match status" value="1"/>
</dbReference>
<evidence type="ECO:0000256" key="7">
    <source>
        <dbReference type="ARBA" id="ARBA00022723"/>
    </source>
</evidence>
<evidence type="ECO:0000259" key="15">
    <source>
        <dbReference type="PROSITE" id="PS51164"/>
    </source>
</evidence>
<dbReference type="PANTHER" id="PTHR42978">
    <property type="entry name" value="QUORUM-QUENCHING LACTONASE YTNP-RELATED-RELATED"/>
    <property type="match status" value="1"/>
</dbReference>
<evidence type="ECO:0000256" key="2">
    <source>
        <dbReference type="ARBA" id="ARBA00004613"/>
    </source>
</evidence>
<dbReference type="InterPro" id="IPR036866">
    <property type="entry name" value="RibonucZ/Hydroxyglut_hydro"/>
</dbReference>
<dbReference type="GO" id="GO:0005975">
    <property type="term" value="P:carbohydrate metabolic process"/>
    <property type="evidence" value="ECO:0007669"/>
    <property type="project" value="InterPro"/>
</dbReference>
<dbReference type="PROSITE" id="PS51164">
    <property type="entry name" value="CBM1_2"/>
    <property type="match status" value="1"/>
</dbReference>
<comment type="caution">
    <text evidence="16">The sequence shown here is derived from an EMBL/GenBank/DDBJ whole genome shotgun (WGS) entry which is preliminary data.</text>
</comment>
<evidence type="ECO:0000256" key="1">
    <source>
        <dbReference type="ARBA" id="ARBA00001947"/>
    </source>
</evidence>
<feature type="domain" description="CBM1" evidence="15">
    <location>
        <begin position="252"/>
        <end position="288"/>
    </location>
</feature>
<keyword evidence="5" id="KW-0719">Serine esterase</keyword>
<comment type="catalytic activity">
    <reaction evidence="12">
        <text>a 4-O-methyl-alpha-D-glucuronosyl ester derivative + H2O = 4-O-methyl-alpha-D-glucuronate derivative + an alcohol + H(+)</text>
        <dbReference type="Rhea" id="RHEA:67452"/>
        <dbReference type="ChEBI" id="CHEBI:15377"/>
        <dbReference type="ChEBI" id="CHEBI:15378"/>
        <dbReference type="ChEBI" id="CHEBI:30879"/>
        <dbReference type="ChEBI" id="CHEBI:171667"/>
        <dbReference type="ChEBI" id="CHEBI:171668"/>
        <dbReference type="EC" id="3.1.1.117"/>
    </reaction>
    <physiologicalReaction direction="left-to-right" evidence="12">
        <dbReference type="Rhea" id="RHEA:67453"/>
    </physiologicalReaction>
</comment>
<dbReference type="SUPFAM" id="SSF53474">
    <property type="entry name" value="alpha/beta-Hydrolases"/>
    <property type="match status" value="1"/>
</dbReference>
<keyword evidence="10" id="KW-0862">Zinc</keyword>
<keyword evidence="7" id="KW-0479">Metal-binding</keyword>
<dbReference type="GO" id="GO:0005576">
    <property type="term" value="C:extracellular region"/>
    <property type="evidence" value="ECO:0007669"/>
    <property type="project" value="UniProtKB-SubCell"/>
</dbReference>
<comment type="cofactor">
    <cofactor evidence="1">
        <name>Zn(2+)</name>
        <dbReference type="ChEBI" id="CHEBI:29105"/>
    </cofactor>
</comment>
<keyword evidence="9" id="KW-0378">Hydrolase</keyword>
<comment type="similarity">
    <text evidence="3">Belongs to the metallo-beta-lactamase superfamily.</text>
</comment>
<evidence type="ECO:0000256" key="12">
    <source>
        <dbReference type="ARBA" id="ARBA00024511"/>
    </source>
</evidence>
<evidence type="ECO:0000313" key="16">
    <source>
        <dbReference type="EMBL" id="GAW05762.1"/>
    </source>
</evidence>
<keyword evidence="6" id="KW-0964">Secreted</keyword>
<keyword evidence="17" id="KW-1185">Reference proteome</keyword>
<comment type="subcellular location">
    <subcellularLocation>
        <location evidence="2">Secreted</location>
    </subcellularLocation>
</comment>
<evidence type="ECO:0000256" key="3">
    <source>
        <dbReference type="ARBA" id="ARBA00007749"/>
    </source>
</evidence>
<evidence type="ECO:0000256" key="13">
    <source>
        <dbReference type="ARBA" id="ARBA00026105"/>
    </source>
</evidence>
<keyword evidence="11" id="KW-0439">Lignin degradation</keyword>
<dbReference type="GO" id="GO:0046872">
    <property type="term" value="F:metal ion binding"/>
    <property type="evidence" value="ECO:0007669"/>
    <property type="project" value="UniProtKB-KW"/>
</dbReference>
<dbReference type="Pfam" id="PF00734">
    <property type="entry name" value="CBM_1"/>
    <property type="match status" value="1"/>
</dbReference>
<feature type="region of interest" description="Disordered" evidence="14">
    <location>
        <begin position="298"/>
        <end position="324"/>
    </location>
</feature>
<evidence type="ECO:0000256" key="4">
    <source>
        <dbReference type="ARBA" id="ARBA00010092"/>
    </source>
</evidence>
<comment type="similarity">
    <text evidence="4">Belongs to the carbohydrate esterase 15 (CE15) family.</text>
</comment>
<dbReference type="SUPFAM" id="SSF57180">
    <property type="entry name" value="Cellulose-binding domain"/>
    <property type="match status" value="1"/>
</dbReference>
<evidence type="ECO:0000313" key="17">
    <source>
        <dbReference type="Proteomes" id="UP000188533"/>
    </source>
</evidence>
<evidence type="ECO:0000256" key="10">
    <source>
        <dbReference type="ARBA" id="ARBA00022833"/>
    </source>
</evidence>
<evidence type="ECO:0000256" key="6">
    <source>
        <dbReference type="ARBA" id="ARBA00022525"/>
    </source>
</evidence>
<dbReference type="EC" id="3.1.1.117" evidence="13"/>
<dbReference type="PANTHER" id="PTHR42978:SF2">
    <property type="entry name" value="102 KBASES UNSTABLE REGION: FROM 1 TO 119443"/>
    <property type="match status" value="1"/>
</dbReference>
<dbReference type="PROSITE" id="PS00562">
    <property type="entry name" value="CBM1_1"/>
    <property type="match status" value="1"/>
</dbReference>
<dbReference type="Pfam" id="PF22244">
    <property type="entry name" value="GCE_fung"/>
    <property type="match status" value="1"/>
</dbReference>
<evidence type="ECO:0000256" key="14">
    <source>
        <dbReference type="SAM" id="MobiDB-lite"/>
    </source>
</evidence>
<gene>
    <name evidence="16" type="ORF">LENED_007640</name>
</gene>
<dbReference type="GO" id="GO:0046274">
    <property type="term" value="P:lignin catabolic process"/>
    <property type="evidence" value="ECO:0007669"/>
    <property type="project" value="UniProtKB-KW"/>
</dbReference>